<name>A0A1M5QA88_9ACTN</name>
<dbReference type="AlphaFoldDB" id="A0A1M5QA88"/>
<proteinExistence type="inferred from homology"/>
<gene>
    <name evidence="3" type="ORF">SAMN05443575_3349</name>
</gene>
<evidence type="ECO:0000256" key="1">
    <source>
        <dbReference type="ARBA" id="ARBA00006817"/>
    </source>
</evidence>
<dbReference type="InterPro" id="IPR013538">
    <property type="entry name" value="ASHA1/2-like_C"/>
</dbReference>
<sequence length="154" mass="17312">MTATTSGLDPLDRIEKSIDIDAPASTVFALVSRPGWWINNGEVDAEADLRRDGDVWVVTHPEHGEFRFETIESTPPSYVAHRWHHRLPDDGVDRATLVEFRIEDRPGGGVRLSVVESGFSLLHKPREQWLADRADNDRGWDTELAAARDFVTAP</sequence>
<dbReference type="RefSeq" id="WP_073391530.1">
    <property type="nucleotide sequence ID" value="NZ_FQVU01000004.1"/>
</dbReference>
<evidence type="ECO:0000313" key="4">
    <source>
        <dbReference type="Proteomes" id="UP000186132"/>
    </source>
</evidence>
<dbReference type="Gene3D" id="3.30.530.20">
    <property type="match status" value="1"/>
</dbReference>
<dbReference type="Pfam" id="PF08327">
    <property type="entry name" value="AHSA1"/>
    <property type="match status" value="1"/>
</dbReference>
<dbReference type="STRING" id="1206085.SAMN05443575_3349"/>
<reference evidence="3 4" key="1">
    <citation type="submission" date="2016-11" db="EMBL/GenBank/DDBJ databases">
        <authorList>
            <person name="Jaros S."/>
            <person name="Januszkiewicz K."/>
            <person name="Wedrychowicz H."/>
        </authorList>
    </citation>
    <scope>NUCLEOTIDE SEQUENCE [LARGE SCALE GENOMIC DNA]</scope>
    <source>
        <strain evidence="3 4">DSM 45627</strain>
    </source>
</reference>
<evidence type="ECO:0000313" key="3">
    <source>
        <dbReference type="EMBL" id="SHH11067.1"/>
    </source>
</evidence>
<dbReference type="Proteomes" id="UP000186132">
    <property type="component" value="Unassembled WGS sequence"/>
</dbReference>
<accession>A0A1M5QA88</accession>
<evidence type="ECO:0000259" key="2">
    <source>
        <dbReference type="Pfam" id="PF08327"/>
    </source>
</evidence>
<organism evidence="3 4">
    <name type="scientific">Jatrophihabitans endophyticus</name>
    <dbReference type="NCBI Taxonomy" id="1206085"/>
    <lineage>
        <taxon>Bacteria</taxon>
        <taxon>Bacillati</taxon>
        <taxon>Actinomycetota</taxon>
        <taxon>Actinomycetes</taxon>
        <taxon>Jatrophihabitantales</taxon>
        <taxon>Jatrophihabitantaceae</taxon>
        <taxon>Jatrophihabitans</taxon>
    </lineage>
</organism>
<keyword evidence="4" id="KW-1185">Reference proteome</keyword>
<feature type="domain" description="Activator of Hsp90 ATPase homologue 1/2-like C-terminal" evidence="2">
    <location>
        <begin position="21"/>
        <end position="127"/>
    </location>
</feature>
<comment type="similarity">
    <text evidence="1">Belongs to the AHA1 family.</text>
</comment>
<dbReference type="InterPro" id="IPR023393">
    <property type="entry name" value="START-like_dom_sf"/>
</dbReference>
<protein>
    <submittedName>
        <fullName evidence="3">Activator of Hsp90 ATPase homolog 1-like protein</fullName>
    </submittedName>
</protein>
<dbReference type="EMBL" id="FQVU01000004">
    <property type="protein sequence ID" value="SHH11067.1"/>
    <property type="molecule type" value="Genomic_DNA"/>
</dbReference>
<dbReference type="OrthoDB" id="9803476at2"/>
<dbReference type="SUPFAM" id="SSF55961">
    <property type="entry name" value="Bet v1-like"/>
    <property type="match status" value="1"/>
</dbReference>